<dbReference type="InterPro" id="IPR009057">
    <property type="entry name" value="Homeodomain-like_sf"/>
</dbReference>
<name>A0ABV1H197_9FIRM</name>
<keyword evidence="1 2" id="KW-0238">DNA-binding</keyword>
<evidence type="ECO:0000256" key="2">
    <source>
        <dbReference type="PROSITE-ProRule" id="PRU00335"/>
    </source>
</evidence>
<comment type="caution">
    <text evidence="4">The sequence shown here is derived from an EMBL/GenBank/DDBJ whole genome shotgun (WGS) entry which is preliminary data.</text>
</comment>
<evidence type="ECO:0000256" key="1">
    <source>
        <dbReference type="ARBA" id="ARBA00023125"/>
    </source>
</evidence>
<protein>
    <submittedName>
        <fullName evidence="4">TetR/AcrR family transcriptional regulator</fullName>
    </submittedName>
</protein>
<evidence type="ECO:0000259" key="3">
    <source>
        <dbReference type="PROSITE" id="PS50977"/>
    </source>
</evidence>
<proteinExistence type="predicted"/>
<dbReference type="SUPFAM" id="SSF46689">
    <property type="entry name" value="Homeodomain-like"/>
    <property type="match status" value="1"/>
</dbReference>
<dbReference type="Proteomes" id="UP001546774">
    <property type="component" value="Unassembled WGS sequence"/>
</dbReference>
<feature type="domain" description="HTH tetR-type" evidence="3">
    <location>
        <begin position="8"/>
        <end position="67"/>
    </location>
</feature>
<organism evidence="4 5">
    <name type="scientific">Lachnospira intestinalis</name>
    <dbReference type="NCBI Taxonomy" id="3133158"/>
    <lineage>
        <taxon>Bacteria</taxon>
        <taxon>Bacillati</taxon>
        <taxon>Bacillota</taxon>
        <taxon>Clostridia</taxon>
        <taxon>Lachnospirales</taxon>
        <taxon>Lachnospiraceae</taxon>
        <taxon>Lachnospira</taxon>
    </lineage>
</organism>
<dbReference type="Gene3D" id="1.10.10.60">
    <property type="entry name" value="Homeodomain-like"/>
    <property type="match status" value="1"/>
</dbReference>
<dbReference type="InterPro" id="IPR050109">
    <property type="entry name" value="HTH-type_TetR-like_transc_reg"/>
</dbReference>
<evidence type="ECO:0000313" key="4">
    <source>
        <dbReference type="EMBL" id="MEQ2553471.1"/>
    </source>
</evidence>
<sequence length="194" mass="22114">MKESIQEQKLQQKILEGTIEAFNQKGLKFTMDDLAGILGMSKKTIYTVFSDKNSLFLSMVDYLFDTIKESERAILENEALSTVEKIRAILGVMPDSYKDINFAKLYLLKEKYPEIYTRVEQRLEGGWEMTMGLLEQGIKEGCIRPVNLSIFKLMMEAALEQFFQRDILVNSGLSYTEGLSEVVGILLDGIEKKA</sequence>
<dbReference type="EMBL" id="JBBMFS010000001">
    <property type="protein sequence ID" value="MEQ2553471.1"/>
    <property type="molecule type" value="Genomic_DNA"/>
</dbReference>
<dbReference type="Gene3D" id="1.10.357.10">
    <property type="entry name" value="Tetracycline Repressor, domain 2"/>
    <property type="match status" value="1"/>
</dbReference>
<dbReference type="SUPFAM" id="SSF48498">
    <property type="entry name" value="Tetracyclin repressor-like, C-terminal domain"/>
    <property type="match status" value="1"/>
</dbReference>
<gene>
    <name evidence="4" type="ORF">WMO37_00360</name>
</gene>
<dbReference type="PANTHER" id="PTHR30328">
    <property type="entry name" value="TRANSCRIPTIONAL REPRESSOR"/>
    <property type="match status" value="1"/>
</dbReference>
<reference evidence="4" key="1">
    <citation type="submission" date="2024-03" db="EMBL/GenBank/DDBJ databases">
        <title>Human intestinal bacterial collection.</title>
        <authorList>
            <person name="Pauvert C."/>
            <person name="Hitch T.C.A."/>
            <person name="Clavel T."/>
        </authorList>
    </citation>
    <scope>NUCLEOTIDE SEQUENCE [LARGE SCALE GENOMIC DNA]</scope>
    <source>
        <strain evidence="4">CLA-AA-H89B</strain>
    </source>
</reference>
<dbReference type="PANTHER" id="PTHR30328:SF54">
    <property type="entry name" value="HTH-TYPE TRANSCRIPTIONAL REPRESSOR SCO4008"/>
    <property type="match status" value="1"/>
</dbReference>
<keyword evidence="5" id="KW-1185">Reference proteome</keyword>
<accession>A0ABV1H197</accession>
<dbReference type="PROSITE" id="PS50977">
    <property type="entry name" value="HTH_TETR_2"/>
    <property type="match status" value="1"/>
</dbReference>
<dbReference type="InterPro" id="IPR036271">
    <property type="entry name" value="Tet_transcr_reg_TetR-rel_C_sf"/>
</dbReference>
<evidence type="ECO:0000313" key="5">
    <source>
        <dbReference type="Proteomes" id="UP001546774"/>
    </source>
</evidence>
<dbReference type="InterPro" id="IPR001647">
    <property type="entry name" value="HTH_TetR"/>
</dbReference>
<feature type="DNA-binding region" description="H-T-H motif" evidence="2">
    <location>
        <begin position="30"/>
        <end position="49"/>
    </location>
</feature>
<dbReference type="Pfam" id="PF00440">
    <property type="entry name" value="TetR_N"/>
    <property type="match status" value="1"/>
</dbReference>